<evidence type="ECO:0000256" key="1">
    <source>
        <dbReference type="SAM" id="MobiDB-lite"/>
    </source>
</evidence>
<reference evidence="2" key="1">
    <citation type="submission" date="2019-12" db="EMBL/GenBank/DDBJ databases">
        <title>Genome sequencing and annotation of Brassica cretica.</title>
        <authorList>
            <person name="Studholme D.J."/>
            <person name="Sarris P.F."/>
        </authorList>
    </citation>
    <scope>NUCLEOTIDE SEQUENCE</scope>
    <source>
        <strain evidence="3">PFS-001/15</strain>
        <strain evidence="2">PFS-102/07</strain>
        <tissue evidence="2">Leaf</tissue>
    </source>
</reference>
<name>A0A8S9I330_BRACR</name>
<comment type="caution">
    <text evidence="2">The sequence shown here is derived from an EMBL/GenBank/DDBJ whole genome shotgun (WGS) entry which is preliminary data.</text>
</comment>
<dbReference type="Proteomes" id="UP000712281">
    <property type="component" value="Unassembled WGS sequence"/>
</dbReference>
<dbReference type="EMBL" id="QGKW02000717">
    <property type="protein sequence ID" value="KAF2597438.1"/>
    <property type="molecule type" value="Genomic_DNA"/>
</dbReference>
<dbReference type="AlphaFoldDB" id="A0A8S9I330"/>
<evidence type="ECO:0000313" key="3">
    <source>
        <dbReference type="EMBL" id="KAF2597438.1"/>
    </source>
</evidence>
<sequence length="199" mass="22206">MVPIPELIVQLLNRFNLSISEVNPCGLQHIVGILVLSYKLGVTLDADHLEALVEARWSSSPIIHARPRSNKAIISGDTSVEASAIPVFRTIWGQRVSNTLNQVPEGFLTVRELFRRRTCFWADFTPKRVRRAIALHHSRFQPDLPIEEGSESNMDGFTPYVPRTKRDSDEDLKSVAGPPTHEINHTSYIGASSDIGALK</sequence>
<evidence type="ECO:0000313" key="2">
    <source>
        <dbReference type="EMBL" id="KAF2563893.1"/>
    </source>
</evidence>
<accession>A0A8S9I330</accession>
<organism evidence="2">
    <name type="scientific">Brassica cretica</name>
    <name type="common">Mustard</name>
    <dbReference type="NCBI Taxonomy" id="69181"/>
    <lineage>
        <taxon>Eukaryota</taxon>
        <taxon>Viridiplantae</taxon>
        <taxon>Streptophyta</taxon>
        <taxon>Embryophyta</taxon>
        <taxon>Tracheophyta</taxon>
        <taxon>Spermatophyta</taxon>
        <taxon>Magnoliopsida</taxon>
        <taxon>eudicotyledons</taxon>
        <taxon>Gunneridae</taxon>
        <taxon>Pentapetalae</taxon>
        <taxon>rosids</taxon>
        <taxon>malvids</taxon>
        <taxon>Brassicales</taxon>
        <taxon>Brassicaceae</taxon>
        <taxon>Brassiceae</taxon>
        <taxon>Brassica</taxon>
    </lineage>
</organism>
<feature type="region of interest" description="Disordered" evidence="1">
    <location>
        <begin position="146"/>
        <end position="199"/>
    </location>
</feature>
<feature type="compositionally biased region" description="Basic and acidic residues" evidence="1">
    <location>
        <begin position="164"/>
        <end position="173"/>
    </location>
</feature>
<dbReference type="EMBL" id="QGKY02001250">
    <property type="protein sequence ID" value="KAF2563893.1"/>
    <property type="molecule type" value="Genomic_DNA"/>
</dbReference>
<gene>
    <name evidence="3" type="ORF">F2Q68_00010355</name>
    <name evidence="2" type="ORF">F2Q70_00017386</name>
</gene>
<protein>
    <submittedName>
        <fullName evidence="2">Uncharacterized protein</fullName>
    </submittedName>
</protein>
<proteinExistence type="predicted"/>